<dbReference type="Proteomes" id="UP001319827">
    <property type="component" value="Chromosome"/>
</dbReference>
<accession>A0ABM8HV72</accession>
<sequence length="92" mass="10901">MDSRLIQVQPDFYRENRQADWLDVNDEAEKVQHESAIEALGEQFPEFRRVIRPMYLQALHELSPQARIRAFISIFVIREIKGKLLHMKQGAH</sequence>
<protein>
    <submittedName>
        <fullName evidence="1">Uncharacterized protein</fullName>
    </submittedName>
</protein>
<gene>
    <name evidence="1" type="ORF">DESUT3_38830</name>
</gene>
<proteinExistence type="predicted"/>
<keyword evidence="2" id="KW-1185">Reference proteome</keyword>
<evidence type="ECO:0000313" key="1">
    <source>
        <dbReference type="EMBL" id="BCR06814.1"/>
    </source>
</evidence>
<reference evidence="1 2" key="2">
    <citation type="journal article" date="2021" name="Int. J. Syst. Evol. Microbiol.">
        <title>Isolation and Polyphasic Characterization of Desulfuromonas versatilis sp. Nov., an Electrogenic Bacteria Capable of Versatile Metabolism Isolated from a Graphene Oxide-Reducing Enrichment Culture.</title>
        <authorList>
            <person name="Xie L."/>
            <person name="Yoshida N."/>
            <person name="Ishii S."/>
            <person name="Meng L."/>
        </authorList>
    </citation>
    <scope>NUCLEOTIDE SEQUENCE [LARGE SCALE GENOMIC DNA]</scope>
    <source>
        <strain evidence="1 2">NIT-T3</strain>
    </source>
</reference>
<dbReference type="EMBL" id="AP024355">
    <property type="protein sequence ID" value="BCR06814.1"/>
    <property type="molecule type" value="Genomic_DNA"/>
</dbReference>
<name>A0ABM8HV72_9BACT</name>
<reference evidence="1 2" key="1">
    <citation type="journal article" date="2016" name="C (Basel)">
        <title>Selective Growth of and Electricity Production by Marine Exoelectrogenic Bacteria in Self-Aggregated Hydrogel of Microbially Reduced Graphene Oxide.</title>
        <authorList>
            <person name="Yoshida N."/>
            <person name="Goto Y."/>
            <person name="Miyata Y."/>
        </authorList>
    </citation>
    <scope>NUCLEOTIDE SEQUENCE [LARGE SCALE GENOMIC DNA]</scope>
    <source>
        <strain evidence="1 2">NIT-T3</strain>
    </source>
</reference>
<organism evidence="1 2">
    <name type="scientific">Desulfuromonas versatilis</name>
    <dbReference type="NCBI Taxonomy" id="2802975"/>
    <lineage>
        <taxon>Bacteria</taxon>
        <taxon>Pseudomonadati</taxon>
        <taxon>Thermodesulfobacteriota</taxon>
        <taxon>Desulfuromonadia</taxon>
        <taxon>Desulfuromonadales</taxon>
        <taxon>Desulfuromonadaceae</taxon>
        <taxon>Desulfuromonas</taxon>
    </lineage>
</organism>
<evidence type="ECO:0000313" key="2">
    <source>
        <dbReference type="Proteomes" id="UP001319827"/>
    </source>
</evidence>